<reference evidence="2" key="1">
    <citation type="submission" date="2023-06" db="EMBL/GenBank/DDBJ databases">
        <title>Survivors Of The Sea: Transcriptome response of Skeletonema marinoi to long-term dormancy.</title>
        <authorList>
            <person name="Pinder M.I.M."/>
            <person name="Kourtchenko O."/>
            <person name="Robertson E.K."/>
            <person name="Larsson T."/>
            <person name="Maumus F."/>
            <person name="Osuna-Cruz C.M."/>
            <person name="Vancaester E."/>
            <person name="Stenow R."/>
            <person name="Vandepoele K."/>
            <person name="Ploug H."/>
            <person name="Bruchert V."/>
            <person name="Godhe A."/>
            <person name="Topel M."/>
        </authorList>
    </citation>
    <scope>NUCLEOTIDE SEQUENCE</scope>
    <source>
        <strain evidence="2">R05AC</strain>
    </source>
</reference>
<keyword evidence="1 2" id="KW-0808">Transferase</keyword>
<dbReference type="GO" id="GO:0051999">
    <property type="term" value="P:mannosyl-inositol phosphorylceramide biosynthetic process"/>
    <property type="evidence" value="ECO:0007669"/>
    <property type="project" value="TreeGrafter"/>
</dbReference>
<evidence type="ECO:0000256" key="1">
    <source>
        <dbReference type="ARBA" id="ARBA00022679"/>
    </source>
</evidence>
<dbReference type="Pfam" id="PF04488">
    <property type="entry name" value="Gly_transf_sug"/>
    <property type="match status" value="1"/>
</dbReference>
<dbReference type="PANTHER" id="PTHR32385:SF15">
    <property type="entry name" value="INOSITOL PHOSPHOCERAMIDE MANNOSYLTRANSFERASE 1"/>
    <property type="match status" value="1"/>
</dbReference>
<dbReference type="GO" id="GO:0000030">
    <property type="term" value="F:mannosyltransferase activity"/>
    <property type="evidence" value="ECO:0007669"/>
    <property type="project" value="TreeGrafter"/>
</dbReference>
<gene>
    <name evidence="2" type="ORF">QTG54_015336</name>
</gene>
<dbReference type="Proteomes" id="UP001224775">
    <property type="component" value="Unassembled WGS sequence"/>
</dbReference>
<comment type="caution">
    <text evidence="2">The sequence shown here is derived from an EMBL/GenBank/DDBJ whole genome shotgun (WGS) entry which is preliminary data.</text>
</comment>
<dbReference type="AlphaFoldDB" id="A0AAD8XUU2"/>
<dbReference type="EC" id="2.4.1.-" evidence="2"/>
<protein>
    <submittedName>
        <fullName evidence="2">Glycosyltransferase (Family 32)</fullName>
        <ecNumber evidence="2">2.4.1.-</ecNumber>
    </submittedName>
</protein>
<dbReference type="SUPFAM" id="SSF53448">
    <property type="entry name" value="Nucleotide-diphospho-sugar transferases"/>
    <property type="match status" value="1"/>
</dbReference>
<proteinExistence type="predicted"/>
<dbReference type="InterPro" id="IPR029044">
    <property type="entry name" value="Nucleotide-diphossugar_trans"/>
</dbReference>
<name>A0AAD8XUU2_9STRA</name>
<dbReference type="GO" id="GO:0016020">
    <property type="term" value="C:membrane"/>
    <property type="evidence" value="ECO:0007669"/>
    <property type="project" value="GOC"/>
</dbReference>
<dbReference type="InterPro" id="IPR007577">
    <property type="entry name" value="GlycoTrfase_DXD_sugar-bd_CS"/>
</dbReference>
<accession>A0AAD8XUU2</accession>
<sequence length="379" mass="42460">MTSEGEQSDALAFFGVSGINCKRTFRRNVWSASVQEENQWMQYLLSLSNQRHGAGDANLANNDGASDIGCFNIPQIIHFIWLGGNSMPKFPFLRSEIDCDDKQAASEWNECVESWKAHHPPSKGWEVVIWTEENIVNDNDTIGSVDETKKFVLKQNEMQNKDAYMQALQMKNYGVASDILRLDILNMFGGVYADVDCFCVGCFDNLMSGPSQFFCGASNTGCVELNNGLMACRKGGHPIVTEMIDLIHDYFENELSKENKQESVISMLSSFLDATTLNALESTQSASSRTLSPMDIIEHTGPGLLTRLVCRWLVTNGDNERASPIIVFPSRVFHSFPNHLRNRLSADDETTGQILLRSFMNPKDAKAVHLWGCSWQNEK</sequence>
<dbReference type="InterPro" id="IPR051706">
    <property type="entry name" value="Glycosyltransferase_domain"/>
</dbReference>
<evidence type="ECO:0000313" key="3">
    <source>
        <dbReference type="Proteomes" id="UP001224775"/>
    </source>
</evidence>
<keyword evidence="3" id="KW-1185">Reference proteome</keyword>
<evidence type="ECO:0000313" key="2">
    <source>
        <dbReference type="EMBL" id="KAK1734078.1"/>
    </source>
</evidence>
<organism evidence="2 3">
    <name type="scientific">Skeletonema marinoi</name>
    <dbReference type="NCBI Taxonomy" id="267567"/>
    <lineage>
        <taxon>Eukaryota</taxon>
        <taxon>Sar</taxon>
        <taxon>Stramenopiles</taxon>
        <taxon>Ochrophyta</taxon>
        <taxon>Bacillariophyta</taxon>
        <taxon>Coscinodiscophyceae</taxon>
        <taxon>Thalassiosirophycidae</taxon>
        <taxon>Thalassiosirales</taxon>
        <taxon>Skeletonemataceae</taxon>
        <taxon>Skeletonema</taxon>
        <taxon>Skeletonema marinoi-dohrnii complex</taxon>
    </lineage>
</organism>
<dbReference type="EMBL" id="JATAAI010000042">
    <property type="protein sequence ID" value="KAK1734078.1"/>
    <property type="molecule type" value="Genomic_DNA"/>
</dbReference>
<keyword evidence="2" id="KW-0328">Glycosyltransferase</keyword>
<dbReference type="Gene3D" id="3.90.550.20">
    <property type="match status" value="1"/>
</dbReference>
<dbReference type="PANTHER" id="PTHR32385">
    <property type="entry name" value="MANNOSYL PHOSPHORYLINOSITOL CERAMIDE SYNTHASE"/>
    <property type="match status" value="1"/>
</dbReference>